<evidence type="ECO:0008006" key="3">
    <source>
        <dbReference type="Google" id="ProtNLM"/>
    </source>
</evidence>
<dbReference type="PROSITE" id="PS51257">
    <property type="entry name" value="PROKAR_LIPOPROTEIN"/>
    <property type="match status" value="1"/>
</dbReference>
<evidence type="ECO:0000313" key="2">
    <source>
        <dbReference type="EMBL" id="HAC6868141.1"/>
    </source>
</evidence>
<evidence type="ECO:0000256" key="1">
    <source>
        <dbReference type="SAM" id="SignalP"/>
    </source>
</evidence>
<name>A0A702IHX3_SALET</name>
<sequence>MKDFELNQWLPRNPTTSCAIALVTACCLYAPSANSAGVDRDLVIDVNIELSRSIYTNFPTNVSPDKWRTGVEYTTYMLFTITDLRLSRRTGGKTIIDRALGYCNDVVKWPDFDFWSTGDGFIYYADGGEGISNGAFNDLGNGFEPRAFTNNGIMYGVSRRWSVQSWWGWDWYPGVIPYFGHNDEPIGFKLRCNIPRTKIVAAGGGWFGTDDISADLTVEQRTFTGYGGTMTSLGTPIRATEHYTTAIYNMPYAAVAVVSNTGMQGVPSRISCNLIAGQTQLCSTLKFSTTGGTSEVRVRRNQSRGTLKLAGTILTAAWASIPATQTSGEGFGRESHYELPLTINMDSASRLDDAITIEMIYR</sequence>
<protein>
    <recommendedName>
        <fullName evidence="3">Fimbrial protein</fullName>
    </recommendedName>
</protein>
<comment type="caution">
    <text evidence="2">The sequence shown here is derived from an EMBL/GenBank/DDBJ whole genome shotgun (WGS) entry which is preliminary data.</text>
</comment>
<accession>A0A702IHX3</accession>
<dbReference type="EMBL" id="DAAMJC010000028">
    <property type="protein sequence ID" value="HAC6868141.1"/>
    <property type="molecule type" value="Genomic_DNA"/>
</dbReference>
<organism evidence="2">
    <name type="scientific">Salmonella enterica subsp. enterica serovar Javiana</name>
    <dbReference type="NCBI Taxonomy" id="363569"/>
    <lineage>
        <taxon>Bacteria</taxon>
        <taxon>Pseudomonadati</taxon>
        <taxon>Pseudomonadota</taxon>
        <taxon>Gammaproteobacteria</taxon>
        <taxon>Enterobacterales</taxon>
        <taxon>Enterobacteriaceae</taxon>
        <taxon>Salmonella</taxon>
    </lineage>
</organism>
<reference evidence="2" key="1">
    <citation type="journal article" date="2018" name="Genome Biol.">
        <title>SKESA: strategic k-mer extension for scrupulous assemblies.</title>
        <authorList>
            <person name="Souvorov A."/>
            <person name="Agarwala R."/>
            <person name="Lipman D.J."/>
        </authorList>
    </citation>
    <scope>NUCLEOTIDE SEQUENCE</scope>
    <source>
        <strain evidence="2">13-1023</strain>
    </source>
</reference>
<keyword evidence="1" id="KW-0732">Signal</keyword>
<gene>
    <name evidence="2" type="ORF">G0D54_23905</name>
</gene>
<proteinExistence type="predicted"/>
<reference evidence="2" key="2">
    <citation type="submission" date="2018-07" db="EMBL/GenBank/DDBJ databases">
        <authorList>
            <consortium name="NCBI Pathogen Detection Project"/>
        </authorList>
    </citation>
    <scope>NUCLEOTIDE SEQUENCE</scope>
    <source>
        <strain evidence="2">13-1023</strain>
    </source>
</reference>
<dbReference type="AlphaFoldDB" id="A0A702IHX3"/>
<feature type="signal peptide" evidence="1">
    <location>
        <begin position="1"/>
        <end position="35"/>
    </location>
</feature>
<feature type="chain" id="PRO_5027564491" description="Fimbrial protein" evidence="1">
    <location>
        <begin position="36"/>
        <end position="362"/>
    </location>
</feature>